<proteinExistence type="predicted"/>
<keyword evidence="2" id="KW-1133">Transmembrane helix</keyword>
<comment type="caution">
    <text evidence="4">The sequence shown here is derived from an EMBL/GenBank/DDBJ whole genome shotgun (WGS) entry which is preliminary data.</text>
</comment>
<organism evidence="4 5">
    <name type="scientific">Pocillopora meandrina</name>
    <dbReference type="NCBI Taxonomy" id="46732"/>
    <lineage>
        <taxon>Eukaryota</taxon>
        <taxon>Metazoa</taxon>
        <taxon>Cnidaria</taxon>
        <taxon>Anthozoa</taxon>
        <taxon>Hexacorallia</taxon>
        <taxon>Scleractinia</taxon>
        <taxon>Astrocoeniina</taxon>
        <taxon>Pocilloporidae</taxon>
        <taxon>Pocillopora</taxon>
    </lineage>
</organism>
<dbReference type="SUPFAM" id="SSF81296">
    <property type="entry name" value="E set domains"/>
    <property type="match status" value="1"/>
</dbReference>
<keyword evidence="2" id="KW-0472">Membrane</keyword>
<evidence type="ECO:0000259" key="3">
    <source>
        <dbReference type="Pfam" id="PF02010"/>
    </source>
</evidence>
<reference evidence="4 5" key="1">
    <citation type="submission" date="2022-05" db="EMBL/GenBank/DDBJ databases">
        <authorList>
            <consortium name="Genoscope - CEA"/>
            <person name="William W."/>
        </authorList>
    </citation>
    <scope>NUCLEOTIDE SEQUENCE [LARGE SCALE GENOMIC DNA]</scope>
</reference>
<gene>
    <name evidence="4" type="ORF">PMEA_00001163</name>
</gene>
<feature type="region of interest" description="Disordered" evidence="1">
    <location>
        <begin position="1547"/>
        <end position="1574"/>
    </location>
</feature>
<sequence length="1622" mass="173330">MYRIFSHTCDKFSTVFSDNYPFHRVIRHKVVAGGPRTLPQLINLPFFAVSYSMSVVNHSTVTESVSWSVNGSISESYIDVMNVTATMSHVMSNSVPVSSSPMLPPHCYHVCNCNNSVGYATSSMKYNMTLHSSSAMYNVTVSAMGNMSSMPYSDDYNMSSGSMDASPHVGPSPSSSGMAYTPSANVTPMHYSSTPWPAPSSSVSEPFHCPNVSCWVEIECMSLDPNYAFFAQFSDTHSISKTSYVSTSSVTPTVCSGVVDCNDVCGGSAEEDCGICYGGDTGIDDPRDCIGNCGGSATNSSDTCFKCLSASEDNVFKDCNNDCHGNAALDDCHVCTGGNTGKMANHLKDACGVCNGTNSTCIGCDGVPNSGLVLDACGKCGGDGTTCTALTTTVPQTIASGQPKVWVIGAGFNAGIATVCVLYNPDSGVEVVNTTATQRNLTHAHCVFQPWTNYTAGKYNLSVILVHDGGEQIKLNESVPIYYYNSSNLALRNVTPYEILKDDLPEYVTLVGNGFFDWKETLCYFNSSESKDIIFLNETHLKCKAPAADTSTRFDVSLSMDGGLNTVGSAILTAYARAPNVTTVKFSDTATMILVLFDIDIDIANDDETCENFFTAAVVVTFGIDAECYLSSWREVTILLGADANVTTGDSLFFKDNVFQAYGETYSEFYSGSVPVQGPDDPLRPTPLITGPEVLSSCGNLSLSGSQSYGGGGRPLNFNWSVTWSDDNDVADITTVLNALSSDDDSVKIYGGLFDSGKTYVFKLRVANFLNRADFQETTHTVTKNSDPVPALTLSSSIDLIDGEVYVSEEFSIKTNAIVAPCVNNIRMTFSWIVTCTNPNAEQKVRDSASFQNTKNKPALKLSRGILTADVNCTFNVTGSMSYDANIKSSVSVVIRALATPLDPYISGGDRQIGLESGSVELDAETLTVDPDDLDDSDGNSFKCDWSCKDGDTPCRSTLDKEIILSANSPCITAVQSKHFAAGKSYIISVTVSKGSRSASASITLTVVEGNPPAVWVDLAQMKVKASERVKLDGYYNSSAEPEKVEWSCPPAQGFSTVDLTKYTLDEEYYSEGISFAMMVIPQYVLKPGSKYRCKLTVRKGSNEGAAFVVVEVRTGPSSGTFEVSPTSVQALDLVTMTAKQWTTDSDAGPLRYSFGELISADICETYGPPSSTPEQEDIVPPGSGPNNVLTLCCVIEDKFGSYAIKTFNITSSPPDPADLDPAALGNLFENAIDDKLLSGDTDKAMGALISITGTVFDASSNTSDELKRNISQKAQAALLQILDATEVDQDNAAPMLTALVQTDPKAAGNSSGVAYAAVKILDGYGEKPIPIENADKFLDFISDLAGDFVENDTSLQENVEAAFDSLANNFANNLFLNDEKEIFNENLGSVKVKLTDLKSVMKANNRPGAPSFNPGPSLVNLFSGPRKCQGGKTCQGVVVQVVQYKKDLIAVDKDKQDDQVDVDHTKVLGIDLKDPVSKNPLPVTNLPQPLTLTFTVSALPVGKQRGCNYFKKDTKTWDKKGMTAVDGGNNTLNCLSTHATFFAPSNDASNATNATTAPPTTGPPTVGATPTEKEDKNMTAAIVGGVIGGLVFIALVVGVILYLNKNKNKNSGRISPEDPSH</sequence>
<dbReference type="InterPro" id="IPR014756">
    <property type="entry name" value="Ig_E-set"/>
</dbReference>
<dbReference type="Proteomes" id="UP001159428">
    <property type="component" value="Unassembled WGS sequence"/>
</dbReference>
<evidence type="ECO:0000256" key="1">
    <source>
        <dbReference type="SAM" id="MobiDB-lite"/>
    </source>
</evidence>
<feature type="compositionally biased region" description="Low complexity" evidence="1">
    <location>
        <begin position="1547"/>
        <end position="1571"/>
    </location>
</feature>
<dbReference type="Gene3D" id="2.60.220.50">
    <property type="match status" value="1"/>
</dbReference>
<name>A0AAU9VP52_9CNID</name>
<dbReference type="InterPro" id="IPR046338">
    <property type="entry name" value="GAIN_dom_sf"/>
</dbReference>
<accession>A0AAU9VP52</accession>
<keyword evidence="2" id="KW-0812">Transmembrane</keyword>
<protein>
    <recommendedName>
        <fullName evidence="3">PKD/REJ-like domain-containing protein</fullName>
    </recommendedName>
</protein>
<evidence type="ECO:0000313" key="4">
    <source>
        <dbReference type="EMBL" id="CAH3031162.1"/>
    </source>
</evidence>
<feature type="domain" description="PKD/REJ-like" evidence="3">
    <location>
        <begin position="821"/>
        <end position="1247"/>
    </location>
</feature>
<keyword evidence="5" id="KW-1185">Reference proteome</keyword>
<dbReference type="Pfam" id="PF02010">
    <property type="entry name" value="REJ"/>
    <property type="match status" value="1"/>
</dbReference>
<feature type="transmembrane region" description="Helical" evidence="2">
    <location>
        <begin position="1581"/>
        <end position="1604"/>
    </location>
</feature>
<dbReference type="EMBL" id="CALNXJ010000001">
    <property type="protein sequence ID" value="CAH3031162.1"/>
    <property type="molecule type" value="Genomic_DNA"/>
</dbReference>
<evidence type="ECO:0000256" key="2">
    <source>
        <dbReference type="SAM" id="Phobius"/>
    </source>
</evidence>
<dbReference type="InterPro" id="IPR002859">
    <property type="entry name" value="PKD/REJ-like"/>
</dbReference>
<evidence type="ECO:0000313" key="5">
    <source>
        <dbReference type="Proteomes" id="UP001159428"/>
    </source>
</evidence>